<dbReference type="Gene3D" id="3.30.2310.20">
    <property type="entry name" value="RelE-like"/>
    <property type="match status" value="1"/>
</dbReference>
<dbReference type="Pfam" id="PF05015">
    <property type="entry name" value="HigB-like_toxin"/>
    <property type="match status" value="1"/>
</dbReference>
<evidence type="ECO:0000313" key="2">
    <source>
        <dbReference type="Proteomes" id="UP000019146"/>
    </source>
</evidence>
<sequence length="100" mass="11326">MTRYTLPVISTFNDKETAAVFNGVFVRSLPREVQRAARCKLLLIDAAAGINDMFVPPGNRLELLQGARSGQWSIRINAQWRICFQYINGDALNVEIVDYH</sequence>
<dbReference type="SUPFAM" id="SSF143011">
    <property type="entry name" value="RelE-like"/>
    <property type="match status" value="1"/>
</dbReference>
<dbReference type="Proteomes" id="UP000019146">
    <property type="component" value="Chromosome 1"/>
</dbReference>
<dbReference type="KEGG" id="bcai:K788_0003318"/>
<dbReference type="InterPro" id="IPR035093">
    <property type="entry name" value="RelE/ParE_toxin_dom_sf"/>
</dbReference>
<organism evidence="1 2">
    <name type="scientific">Paraburkholderia caribensis MBA4</name>
    <dbReference type="NCBI Taxonomy" id="1323664"/>
    <lineage>
        <taxon>Bacteria</taxon>
        <taxon>Pseudomonadati</taxon>
        <taxon>Pseudomonadota</taxon>
        <taxon>Betaproteobacteria</taxon>
        <taxon>Burkholderiales</taxon>
        <taxon>Burkholderiaceae</taxon>
        <taxon>Paraburkholderia</taxon>
    </lineage>
</organism>
<gene>
    <name evidence="1" type="ORF">K788_0003318</name>
</gene>
<dbReference type="InterPro" id="IPR007711">
    <property type="entry name" value="HigB-1"/>
</dbReference>
<protein>
    <submittedName>
        <fullName evidence="1">HigB toxin protein</fullName>
    </submittedName>
</protein>
<evidence type="ECO:0000313" key="1">
    <source>
        <dbReference type="EMBL" id="ALL66100.1"/>
    </source>
</evidence>
<proteinExistence type="predicted"/>
<dbReference type="PANTHER" id="PTHR40266:SF2">
    <property type="entry name" value="TOXIN HIGB-1"/>
    <property type="match status" value="1"/>
</dbReference>
<dbReference type="RefSeq" id="WP_035989927.1">
    <property type="nucleotide sequence ID" value="NZ_CP012746.1"/>
</dbReference>
<dbReference type="AlphaFoldDB" id="A0A0P0RC77"/>
<dbReference type="EMBL" id="CP012746">
    <property type="protein sequence ID" value="ALL66100.1"/>
    <property type="molecule type" value="Genomic_DNA"/>
</dbReference>
<name>A0A0P0RC77_9BURK</name>
<dbReference type="GeneID" id="69970100"/>
<reference evidence="1 2" key="1">
    <citation type="journal article" date="2014" name="Genome Announc.">
        <title>Draft Genome Sequence of the Haloacid-Degrading Burkholderia caribensis Strain MBA4.</title>
        <authorList>
            <person name="Pan Y."/>
            <person name="Kong K.F."/>
            <person name="Tsang J.S."/>
        </authorList>
    </citation>
    <scope>NUCLEOTIDE SEQUENCE [LARGE SCALE GENOMIC DNA]</scope>
    <source>
        <strain evidence="1 2">MBA4</strain>
    </source>
</reference>
<dbReference type="PANTHER" id="PTHR40266">
    <property type="entry name" value="TOXIN HIGB-1"/>
    <property type="match status" value="1"/>
</dbReference>
<accession>A0A0P0RC77</accession>